<dbReference type="AlphaFoldDB" id="A0A4Y2VMW2"/>
<dbReference type="Proteomes" id="UP000499080">
    <property type="component" value="Unassembled WGS sequence"/>
</dbReference>
<feature type="region of interest" description="Disordered" evidence="1">
    <location>
        <begin position="228"/>
        <end position="247"/>
    </location>
</feature>
<organism evidence="3 4">
    <name type="scientific">Araneus ventricosus</name>
    <name type="common">Orbweaver spider</name>
    <name type="synonym">Epeira ventricosa</name>
    <dbReference type="NCBI Taxonomy" id="182803"/>
    <lineage>
        <taxon>Eukaryota</taxon>
        <taxon>Metazoa</taxon>
        <taxon>Ecdysozoa</taxon>
        <taxon>Arthropoda</taxon>
        <taxon>Chelicerata</taxon>
        <taxon>Arachnida</taxon>
        <taxon>Araneae</taxon>
        <taxon>Araneomorphae</taxon>
        <taxon>Entelegynae</taxon>
        <taxon>Araneoidea</taxon>
        <taxon>Araneidae</taxon>
        <taxon>Araneus</taxon>
    </lineage>
</organism>
<evidence type="ECO:0000313" key="4">
    <source>
        <dbReference type="Proteomes" id="UP000499080"/>
    </source>
</evidence>
<sequence>MNQFRKNMMKKLLNAKFFLLEQLLTLPLPKAKQMEKSRLHSLMNFCVLSVQNALVLEKYEEKNTECQILTAEAVNTPAAENKADDIKSFVFLDERCHLEKVQTLQGEFEASYHSDIMSTADEVVAHEPNFYTAEILNANEVTKFSIEKTMFEEKPDSPIAANFKNSEEQISSKNEQISSDQTADLEDCYVVAEIGISKKEISTTKKKRMSKFQAFKTRLLITKSTKKSVSGNMASTGNHLEHPEKTGTLDAFEQDENSRSKRKRGFNFCGCLVCA</sequence>
<evidence type="ECO:0000313" key="3">
    <source>
        <dbReference type="EMBL" id="GBO25516.1"/>
    </source>
</evidence>
<comment type="caution">
    <text evidence="3">The sequence shown here is derived from an EMBL/GenBank/DDBJ whole genome shotgun (WGS) entry which is preliminary data.</text>
</comment>
<keyword evidence="4" id="KW-1185">Reference proteome</keyword>
<gene>
    <name evidence="3" type="ORF">AVEN_141667_1</name>
    <name evidence="2" type="ORF">AVEN_9504_1</name>
</gene>
<evidence type="ECO:0000256" key="1">
    <source>
        <dbReference type="SAM" id="MobiDB-lite"/>
    </source>
</evidence>
<accession>A0A4Y2VMW2</accession>
<dbReference type="EMBL" id="BGPR01048511">
    <property type="protein sequence ID" value="GBO25516.1"/>
    <property type="molecule type" value="Genomic_DNA"/>
</dbReference>
<proteinExistence type="predicted"/>
<reference evidence="3 4" key="1">
    <citation type="journal article" date="2019" name="Sci. Rep.">
        <title>Orb-weaving spider Araneus ventricosus genome elucidates the spidroin gene catalogue.</title>
        <authorList>
            <person name="Kono N."/>
            <person name="Nakamura H."/>
            <person name="Ohtoshi R."/>
            <person name="Moran D.A.P."/>
            <person name="Shinohara A."/>
            <person name="Yoshida Y."/>
            <person name="Fujiwara M."/>
            <person name="Mori M."/>
            <person name="Tomita M."/>
            <person name="Arakawa K."/>
        </authorList>
    </citation>
    <scope>NUCLEOTIDE SEQUENCE [LARGE SCALE GENOMIC DNA]</scope>
</reference>
<feature type="compositionally biased region" description="Polar residues" evidence="1">
    <location>
        <begin position="228"/>
        <end position="238"/>
    </location>
</feature>
<evidence type="ECO:0000313" key="2">
    <source>
        <dbReference type="EMBL" id="GBO25514.1"/>
    </source>
</evidence>
<name>A0A4Y2VMW2_ARAVE</name>
<dbReference type="EMBL" id="BGPR01048509">
    <property type="protein sequence ID" value="GBO25514.1"/>
    <property type="molecule type" value="Genomic_DNA"/>
</dbReference>
<protein>
    <submittedName>
        <fullName evidence="3">Uncharacterized protein</fullName>
    </submittedName>
</protein>